<evidence type="ECO:0000313" key="5">
    <source>
        <dbReference type="EMBL" id="MBM7572603.1"/>
    </source>
</evidence>
<comment type="subcellular location">
    <subcellularLocation>
        <location evidence="1 4">Spore core</location>
    </subcellularLocation>
</comment>
<proteinExistence type="evidence at transcript level"/>
<sequence length="59" mass="6841">MDVQRAQEIIESPKMINVLYEETPIYIQHVDEDASTARVFPVDEPQNERNVPLDSLREA</sequence>
<accession>A0ABS2N3G3</accession>
<comment type="caution">
    <text evidence="5">The sequence shown here is derived from an EMBL/GenBank/DDBJ whole genome shotgun (WGS) entry which is preliminary data.</text>
</comment>
<dbReference type="InterPro" id="IPR012610">
    <property type="entry name" value="SASP_SspH"/>
</dbReference>
<dbReference type="HAMAP" id="MF_00667">
    <property type="entry name" value="SspH"/>
    <property type="match status" value="1"/>
</dbReference>
<evidence type="ECO:0000256" key="3">
    <source>
        <dbReference type="ARBA" id="ARBA00022969"/>
    </source>
</evidence>
<reference evidence="5 6" key="1">
    <citation type="submission" date="2021-01" db="EMBL/GenBank/DDBJ databases">
        <title>Genomic Encyclopedia of Type Strains, Phase IV (KMG-IV): sequencing the most valuable type-strain genomes for metagenomic binning, comparative biology and taxonomic classification.</title>
        <authorList>
            <person name="Goeker M."/>
        </authorList>
    </citation>
    <scope>NUCLEOTIDE SEQUENCE [LARGE SCALE GENOMIC DNA]</scope>
    <source>
        <strain evidence="5 6">DSM 23711</strain>
    </source>
</reference>
<evidence type="ECO:0000256" key="1">
    <source>
        <dbReference type="ARBA" id="ARBA00004288"/>
    </source>
</evidence>
<protein>
    <recommendedName>
        <fullName evidence="4">Small, acid-soluble spore protein H</fullName>
        <shortName evidence="4">SASP H</shortName>
    </recommendedName>
</protein>
<comment type="induction">
    <text evidence="4">Expressed only in the forespore compartment of sporulating cells.</text>
</comment>
<name>A0ABS2N3G3_9BACI</name>
<comment type="similarity">
    <text evidence="2 4">Belongs to the SspH family.</text>
</comment>
<keyword evidence="6" id="KW-1185">Reference proteome</keyword>
<dbReference type="Proteomes" id="UP001296943">
    <property type="component" value="Unassembled WGS sequence"/>
</dbReference>
<organism evidence="5 6">
    <name type="scientific">Aquibacillus albus</name>
    <dbReference type="NCBI Taxonomy" id="1168171"/>
    <lineage>
        <taxon>Bacteria</taxon>
        <taxon>Bacillati</taxon>
        <taxon>Bacillota</taxon>
        <taxon>Bacilli</taxon>
        <taxon>Bacillales</taxon>
        <taxon>Bacillaceae</taxon>
        <taxon>Aquibacillus</taxon>
    </lineage>
</organism>
<evidence type="ECO:0000256" key="2">
    <source>
        <dbReference type="ARBA" id="ARBA00006573"/>
    </source>
</evidence>
<dbReference type="EMBL" id="JAFBDR010000019">
    <property type="protein sequence ID" value="MBM7572603.1"/>
    <property type="molecule type" value="Genomic_DNA"/>
</dbReference>
<dbReference type="RefSeq" id="WP_204501125.1">
    <property type="nucleotide sequence ID" value="NZ_JAFBDR010000019.1"/>
</dbReference>
<evidence type="ECO:0000313" key="6">
    <source>
        <dbReference type="Proteomes" id="UP001296943"/>
    </source>
</evidence>
<evidence type="ECO:0000256" key="4">
    <source>
        <dbReference type="HAMAP-Rule" id="MF_00667"/>
    </source>
</evidence>
<dbReference type="Pfam" id="PF08141">
    <property type="entry name" value="SspH"/>
    <property type="match status" value="1"/>
</dbReference>
<gene>
    <name evidence="4" type="primary">sspH</name>
    <name evidence="5" type="ORF">JOC48_003134</name>
</gene>
<keyword evidence="3 4" id="KW-0749">Sporulation</keyword>
<dbReference type="NCBIfam" id="TIGR02861">
    <property type="entry name" value="SASP_H"/>
    <property type="match status" value="1"/>
</dbReference>